<feature type="region of interest" description="Disordered" evidence="1">
    <location>
        <begin position="41"/>
        <end position="66"/>
    </location>
</feature>
<dbReference type="AlphaFoldDB" id="A0A6A6BPW8"/>
<organism evidence="2 3">
    <name type="scientific">Aplosporella prunicola CBS 121167</name>
    <dbReference type="NCBI Taxonomy" id="1176127"/>
    <lineage>
        <taxon>Eukaryota</taxon>
        <taxon>Fungi</taxon>
        <taxon>Dikarya</taxon>
        <taxon>Ascomycota</taxon>
        <taxon>Pezizomycotina</taxon>
        <taxon>Dothideomycetes</taxon>
        <taxon>Dothideomycetes incertae sedis</taxon>
        <taxon>Botryosphaeriales</taxon>
        <taxon>Aplosporellaceae</taxon>
        <taxon>Aplosporella</taxon>
    </lineage>
</organism>
<keyword evidence="3" id="KW-1185">Reference proteome</keyword>
<dbReference type="RefSeq" id="XP_033401848.1">
    <property type="nucleotide sequence ID" value="XM_033541734.1"/>
</dbReference>
<feature type="compositionally biased region" description="Basic and acidic residues" evidence="1">
    <location>
        <begin position="91"/>
        <end position="102"/>
    </location>
</feature>
<name>A0A6A6BPW8_9PEZI</name>
<proteinExistence type="predicted"/>
<reference evidence="2" key="1">
    <citation type="journal article" date="2020" name="Stud. Mycol.">
        <title>101 Dothideomycetes genomes: a test case for predicting lifestyles and emergence of pathogens.</title>
        <authorList>
            <person name="Haridas S."/>
            <person name="Albert R."/>
            <person name="Binder M."/>
            <person name="Bloem J."/>
            <person name="Labutti K."/>
            <person name="Salamov A."/>
            <person name="Andreopoulos B."/>
            <person name="Baker S."/>
            <person name="Barry K."/>
            <person name="Bills G."/>
            <person name="Bluhm B."/>
            <person name="Cannon C."/>
            <person name="Castanera R."/>
            <person name="Culley D."/>
            <person name="Daum C."/>
            <person name="Ezra D."/>
            <person name="Gonzalez J."/>
            <person name="Henrissat B."/>
            <person name="Kuo A."/>
            <person name="Liang C."/>
            <person name="Lipzen A."/>
            <person name="Lutzoni F."/>
            <person name="Magnuson J."/>
            <person name="Mondo S."/>
            <person name="Nolan M."/>
            <person name="Ohm R."/>
            <person name="Pangilinan J."/>
            <person name="Park H.-J."/>
            <person name="Ramirez L."/>
            <person name="Alfaro M."/>
            <person name="Sun H."/>
            <person name="Tritt A."/>
            <person name="Yoshinaga Y."/>
            <person name="Zwiers L.-H."/>
            <person name="Turgeon B."/>
            <person name="Goodwin S."/>
            <person name="Spatafora J."/>
            <person name="Crous P."/>
            <person name="Grigoriev I."/>
        </authorList>
    </citation>
    <scope>NUCLEOTIDE SEQUENCE</scope>
    <source>
        <strain evidence="2">CBS 121167</strain>
    </source>
</reference>
<dbReference type="OrthoDB" id="3956089at2759"/>
<dbReference type="Proteomes" id="UP000799438">
    <property type="component" value="Unassembled WGS sequence"/>
</dbReference>
<feature type="compositionally biased region" description="Basic and acidic residues" evidence="1">
    <location>
        <begin position="110"/>
        <end position="122"/>
    </location>
</feature>
<protein>
    <submittedName>
        <fullName evidence="2">Uncharacterized protein</fullName>
    </submittedName>
</protein>
<feature type="compositionally biased region" description="Polar residues" evidence="1">
    <location>
        <begin position="123"/>
        <end position="134"/>
    </location>
</feature>
<feature type="region of interest" description="Disordered" evidence="1">
    <location>
        <begin position="86"/>
        <end position="149"/>
    </location>
</feature>
<gene>
    <name evidence="2" type="ORF">K452DRAFT_294741</name>
</gene>
<dbReference type="EMBL" id="ML995476">
    <property type="protein sequence ID" value="KAF2146136.1"/>
    <property type="molecule type" value="Genomic_DNA"/>
</dbReference>
<sequence length="183" mass="20026">MPPKRKRSEQDTERLSLGAKIDLLGDVMPVPFDRLKRALDKARDERESARQALRASMSRLERAEKQTSLLERRGALMLHRKAQTVEDLEEIERLETSRRAGDAADPEAEGGDRHAKRLRGESSADTSVGPTNVGSPGAGSAAPPETSEPVDFARMPVFWEVDPFSGEFDVSALDGLDFGGGIL</sequence>
<accession>A0A6A6BPW8</accession>
<evidence type="ECO:0000256" key="1">
    <source>
        <dbReference type="SAM" id="MobiDB-lite"/>
    </source>
</evidence>
<dbReference type="GeneID" id="54299231"/>
<evidence type="ECO:0000313" key="3">
    <source>
        <dbReference type="Proteomes" id="UP000799438"/>
    </source>
</evidence>
<evidence type="ECO:0000313" key="2">
    <source>
        <dbReference type="EMBL" id="KAF2146136.1"/>
    </source>
</evidence>